<proteinExistence type="inferred from homology"/>
<dbReference type="AlphaFoldDB" id="A0A6M5YG51"/>
<gene>
    <name evidence="12" type="ORF">HNV11_10655</name>
</gene>
<dbReference type="SUPFAM" id="SSF49464">
    <property type="entry name" value="Carboxypeptidase regulatory domain-like"/>
    <property type="match status" value="1"/>
</dbReference>
<keyword evidence="2 8" id="KW-0813">Transport</keyword>
<keyword evidence="13" id="KW-1185">Reference proteome</keyword>
<evidence type="ECO:0000256" key="4">
    <source>
        <dbReference type="ARBA" id="ARBA00022692"/>
    </source>
</evidence>
<dbReference type="InterPro" id="IPR039426">
    <property type="entry name" value="TonB-dep_rcpt-like"/>
</dbReference>
<evidence type="ECO:0000256" key="8">
    <source>
        <dbReference type="PROSITE-ProRule" id="PRU01360"/>
    </source>
</evidence>
<dbReference type="InterPro" id="IPR000531">
    <property type="entry name" value="Beta-barrel_TonB"/>
</dbReference>
<comment type="similarity">
    <text evidence="8 9">Belongs to the TonB-dependent receptor family.</text>
</comment>
<feature type="domain" description="TonB-dependent receptor plug" evidence="11">
    <location>
        <begin position="127"/>
        <end position="232"/>
    </location>
</feature>
<dbReference type="PANTHER" id="PTHR30442">
    <property type="entry name" value="IRON III DICITRATE TRANSPORT PROTEIN FECA"/>
    <property type="match status" value="1"/>
</dbReference>
<protein>
    <submittedName>
        <fullName evidence="12">TonB-dependent receptor</fullName>
    </submittedName>
</protein>
<keyword evidence="7 8" id="KW-0998">Cell outer membrane</keyword>
<keyword evidence="12" id="KW-0675">Receptor</keyword>
<evidence type="ECO:0000256" key="3">
    <source>
        <dbReference type="ARBA" id="ARBA00022452"/>
    </source>
</evidence>
<reference evidence="12 13" key="1">
    <citation type="submission" date="2020-05" db="EMBL/GenBank/DDBJ databases">
        <title>Genome sequencing of Spirosoma sp. TS118.</title>
        <authorList>
            <person name="Lee J.-H."/>
            <person name="Jeong S."/>
            <person name="Zhao L."/>
            <person name="Jung J.-H."/>
            <person name="Kim M.-K."/>
            <person name="Lim S."/>
        </authorList>
    </citation>
    <scope>NUCLEOTIDE SEQUENCE [LARGE SCALE GENOMIC DNA]</scope>
    <source>
        <strain evidence="12 13">TS118</strain>
    </source>
</reference>
<dbReference type="Gene3D" id="2.60.40.1120">
    <property type="entry name" value="Carboxypeptidase-like, regulatory domain"/>
    <property type="match status" value="1"/>
</dbReference>
<evidence type="ECO:0000259" key="10">
    <source>
        <dbReference type="Pfam" id="PF00593"/>
    </source>
</evidence>
<dbReference type="InterPro" id="IPR008969">
    <property type="entry name" value="CarboxyPept-like_regulatory"/>
</dbReference>
<dbReference type="InterPro" id="IPR036942">
    <property type="entry name" value="Beta-barrel_TonB_sf"/>
</dbReference>
<evidence type="ECO:0000259" key="11">
    <source>
        <dbReference type="Pfam" id="PF07715"/>
    </source>
</evidence>
<dbReference type="GO" id="GO:0009279">
    <property type="term" value="C:cell outer membrane"/>
    <property type="evidence" value="ECO:0007669"/>
    <property type="project" value="UniProtKB-SubCell"/>
</dbReference>
<organism evidence="12 13">
    <name type="scientific">Spirosoma taeanense</name>
    <dbReference type="NCBI Taxonomy" id="2735870"/>
    <lineage>
        <taxon>Bacteria</taxon>
        <taxon>Pseudomonadati</taxon>
        <taxon>Bacteroidota</taxon>
        <taxon>Cytophagia</taxon>
        <taxon>Cytophagales</taxon>
        <taxon>Cytophagaceae</taxon>
        <taxon>Spirosoma</taxon>
    </lineage>
</organism>
<dbReference type="PANTHER" id="PTHR30442:SF0">
    <property type="entry name" value="FE(3+) DICITRATE TRANSPORT PROTEIN FECA"/>
    <property type="match status" value="1"/>
</dbReference>
<keyword evidence="3 8" id="KW-1134">Transmembrane beta strand</keyword>
<dbReference type="NCBIfam" id="TIGR04056">
    <property type="entry name" value="OMP_RagA_SusC"/>
    <property type="match status" value="1"/>
</dbReference>
<dbReference type="PROSITE" id="PS52016">
    <property type="entry name" value="TONB_DEPENDENT_REC_3"/>
    <property type="match status" value="1"/>
</dbReference>
<name>A0A6M5YG51_9BACT</name>
<dbReference type="KEGG" id="stae:HNV11_10655"/>
<dbReference type="Gene3D" id="2.170.130.10">
    <property type="entry name" value="TonB-dependent receptor, plug domain"/>
    <property type="match status" value="1"/>
</dbReference>
<dbReference type="SUPFAM" id="SSF56935">
    <property type="entry name" value="Porins"/>
    <property type="match status" value="1"/>
</dbReference>
<comment type="subcellular location">
    <subcellularLocation>
        <location evidence="1 8">Cell outer membrane</location>
        <topology evidence="1 8">Multi-pass membrane protein</topology>
    </subcellularLocation>
</comment>
<dbReference type="InterPro" id="IPR023996">
    <property type="entry name" value="TonB-dep_OMP_SusC/RagA"/>
</dbReference>
<dbReference type="InterPro" id="IPR012910">
    <property type="entry name" value="Plug_dom"/>
</dbReference>
<accession>A0A6M5YG51</accession>
<dbReference type="Pfam" id="PF13715">
    <property type="entry name" value="CarbopepD_reg_2"/>
    <property type="match status" value="1"/>
</dbReference>
<sequence>MQLVLIGQFSTGSFAGLPLSSESTAPIRHKQPAVLPINGKVVDAAGEAVPGATVVLKGSSSLGTTTDAEGGFTLNVPDGSTALVVSSIGYVTQEVAISNRTQIVVTLQSDVKALSEVVVTGYSSQSRRDITGAVTTVDTKELTKVTAPNVAQQLQGRVPGVTVTSNNSPGGEATVRIRGFGTINNNDPLYIIDGVPTKGGLNSINPNNIESMQVLKDAASASIYGSRAANGVIIITTKKGKVGTPQFTFNSRVGVQVGKVDLGLIRNPQEFGDLLWIQRRNAGVLTNGNPSHQQYGNGPTAVVPDYILAGSSYGLSEGDPRTNPSLYNYNRTGFYQIVKANKEGTDWHKAILRPAAIQEYNIGANGGTEAGRYAIALNYFKQDGVLIHTSFDRYSLRSNTEFLFKKRVRLGENLEVSYTQNKGYYSNNGTASTANNQDGNPIGNGYRIPSIIPVYDIMGNFAATRAAGLGPATNPVAQLWRARNNQLNTFRAFGNAYAEIDILENLVARSSIGIDITNANRASYTLLDLEEAEIEAANSLTNANAYDINWTWSNTLNYSRTFANVHKLSVLAGSEAIRGTGRDFSATRTTFFSEDPQYMFLNSGTAGINNSGSGYEWALFSLFGKVNYSLKDRYLLEATIRRDGSSRFGQNNRYGTFPAVSAGWRLSDESFMAGLTWINDLKIRAGWGQTGNQEIGNYNGFSTYRSSLSQSSYAIDGSNNSVQSGFDTEAFGNPDAKWETTTQTNIGLDATLLKGKLGITLDLYDRTTSDMLYQVSLPATQGVATIPFVNVGEMNNKGIDLGLNFNGKALDGSLSYGVGVNFSTYKNRVVRLNSSSSAVLLGPAIRSYTWTRSVAGMPLYSFYGLKIDGIYQNQSEVDAGPKYPGYAAVGKYKYHDTDGDGTITDNDRMFLGNPHPDFTYGINLNLGYKNFDLSAFFQGVQGNELLNMVKRWVDFNNQAGNRSLRMLYDSWTPENPDAVLPILDANDSRSQQPSSYFIEDGSYFRMKNLTLGYTLPASLAQKIRFENARVFLQAQNLFTITKYSGIDPEVTSVGSTPGSTVLGVDQGNYPNSKMYQIGLNFGF</sequence>
<dbReference type="InterPro" id="IPR037066">
    <property type="entry name" value="Plug_dom_sf"/>
</dbReference>
<dbReference type="GO" id="GO:0033214">
    <property type="term" value="P:siderophore-iron import into cell"/>
    <property type="evidence" value="ECO:0007669"/>
    <property type="project" value="TreeGrafter"/>
</dbReference>
<dbReference type="EMBL" id="CP053435">
    <property type="protein sequence ID" value="QJW92310.1"/>
    <property type="molecule type" value="Genomic_DNA"/>
</dbReference>
<dbReference type="Gene3D" id="2.40.170.20">
    <property type="entry name" value="TonB-dependent receptor, beta-barrel domain"/>
    <property type="match status" value="1"/>
</dbReference>
<evidence type="ECO:0000256" key="7">
    <source>
        <dbReference type="ARBA" id="ARBA00023237"/>
    </source>
</evidence>
<dbReference type="NCBIfam" id="TIGR04057">
    <property type="entry name" value="SusC_RagA_signa"/>
    <property type="match status" value="1"/>
</dbReference>
<dbReference type="Proteomes" id="UP000502756">
    <property type="component" value="Chromosome"/>
</dbReference>
<keyword evidence="4 8" id="KW-0812">Transmembrane</keyword>
<evidence type="ECO:0000313" key="13">
    <source>
        <dbReference type="Proteomes" id="UP000502756"/>
    </source>
</evidence>
<evidence type="ECO:0000256" key="5">
    <source>
        <dbReference type="ARBA" id="ARBA00023077"/>
    </source>
</evidence>
<evidence type="ECO:0000256" key="2">
    <source>
        <dbReference type="ARBA" id="ARBA00022448"/>
    </source>
</evidence>
<keyword evidence="5 9" id="KW-0798">TonB box</keyword>
<dbReference type="InterPro" id="IPR023997">
    <property type="entry name" value="TonB-dep_OMP_SusC/RagA_CS"/>
</dbReference>
<feature type="domain" description="TonB-dependent receptor-like beta-barrel" evidence="10">
    <location>
        <begin position="521"/>
        <end position="1037"/>
    </location>
</feature>
<dbReference type="Pfam" id="PF00593">
    <property type="entry name" value="TonB_dep_Rec_b-barrel"/>
    <property type="match status" value="1"/>
</dbReference>
<evidence type="ECO:0000256" key="6">
    <source>
        <dbReference type="ARBA" id="ARBA00023136"/>
    </source>
</evidence>
<evidence type="ECO:0000256" key="9">
    <source>
        <dbReference type="RuleBase" id="RU003357"/>
    </source>
</evidence>
<keyword evidence="6 8" id="KW-0472">Membrane</keyword>
<evidence type="ECO:0000313" key="12">
    <source>
        <dbReference type="EMBL" id="QJW92310.1"/>
    </source>
</evidence>
<dbReference type="Pfam" id="PF07715">
    <property type="entry name" value="Plug"/>
    <property type="match status" value="1"/>
</dbReference>
<evidence type="ECO:0000256" key="1">
    <source>
        <dbReference type="ARBA" id="ARBA00004571"/>
    </source>
</evidence>